<name>T1HBI4_RHOPR</name>
<sequence length="741" mass="82939">MKEELWSSLFTDTTYRSFRVKVLNILEQPRFKPIITIHQEGSQRFQGKFKLKNKKDKVLEVEIYWKEVGLGALRYVLLIPGDCPPQCDCKWKSGKESVVCINGNLTRIPGQLDASTQLLDLTGNLLSTITNDAFIGVGLLNLQKIYVAKGRIRTLDRYAFRRLKNLVELDLSYNIISAVPSHVFDSIPELRELKLNGNPIQRIGNDAFISVPQLVKLELTDCKIRSLESRAFAGLEQTLVWLKLDKNRLVDMKSSTMTSLLNLNGLELAGNPWNCTCGLRTLRQWMLSHNIPSSEPPTCRTPQRLTGKTWDKLTVDDFACIPGISPLQPVMQAEEGANVTMSCMVTGNPTPTVKWIWKNRPIANVSAPSRPNHKRIYILHYADLKSSLTIYSVEVIDAGVYFCVASNQAGKVESNVTLTVNRRKPEVRMSGKVIVAGGIVAFLFLLASCLLICLLGQPRKETRTLQAESYEKIEMDKKGDTCYSDIPASNKVHPKNCEYRGVPSGEEGDGDDEGGSPSSHNSEPIRPAPKLPRQQISPNEMYTDLSCIQQHILRKEVLPTGSLYTTAAVDARNYPDLVTSPPAPLPRSSSSIAYSTVTLPRLAGRSCERSVSSLNLCEPEMNYTQPRQKPWHHPSLPTSPVRHHQTLPHSASGGGMSTETPILNLLGSAVYDYHAAQLERFLEEYRSLQEQLNRMKETCEGLRDPMIRKVDCEDSRKSSTTDHPGPYSYTSSTIYNDLYRS</sequence>
<evidence type="ECO:0000256" key="10">
    <source>
        <dbReference type="ARBA" id="ARBA00023180"/>
    </source>
</evidence>
<comment type="subcellular location">
    <subcellularLocation>
        <location evidence="1">Membrane</location>
        <topology evidence="1">Single-pass membrane protein</topology>
    </subcellularLocation>
</comment>
<dbReference type="GO" id="GO:0048812">
    <property type="term" value="P:neuron projection morphogenesis"/>
    <property type="evidence" value="ECO:0007669"/>
    <property type="project" value="UniProtKB-ARBA"/>
</dbReference>
<feature type="region of interest" description="Disordered" evidence="12">
    <location>
        <begin position="624"/>
        <end position="655"/>
    </location>
</feature>
<evidence type="ECO:0000256" key="7">
    <source>
        <dbReference type="ARBA" id="ARBA00022989"/>
    </source>
</evidence>
<evidence type="ECO:0000256" key="11">
    <source>
        <dbReference type="ARBA" id="ARBA00023319"/>
    </source>
</evidence>
<feature type="region of interest" description="Disordered" evidence="12">
    <location>
        <begin position="494"/>
        <end position="534"/>
    </location>
</feature>
<dbReference type="FunFam" id="2.60.40.10:FF:000017">
    <property type="entry name" value="Down syndrome cell adhesion molecule b"/>
    <property type="match status" value="1"/>
</dbReference>
<evidence type="ECO:0000256" key="6">
    <source>
        <dbReference type="ARBA" id="ARBA00022889"/>
    </source>
</evidence>
<dbReference type="Gene3D" id="3.80.10.10">
    <property type="entry name" value="Ribonuclease Inhibitor"/>
    <property type="match status" value="2"/>
</dbReference>
<dbReference type="OMA" id="RENIPCG"/>
<dbReference type="InterPro" id="IPR036179">
    <property type="entry name" value="Ig-like_dom_sf"/>
</dbReference>
<evidence type="ECO:0000256" key="5">
    <source>
        <dbReference type="ARBA" id="ARBA00022737"/>
    </source>
</evidence>
<dbReference type="PANTHER" id="PTHR24366:SF140">
    <property type="entry name" value="IP22191P"/>
    <property type="match status" value="1"/>
</dbReference>
<keyword evidence="3 13" id="KW-0812">Transmembrane</keyword>
<dbReference type="SUPFAM" id="SSF48726">
    <property type="entry name" value="Immunoglobulin"/>
    <property type="match status" value="1"/>
</dbReference>
<feature type="transmembrane region" description="Helical" evidence="13">
    <location>
        <begin position="433"/>
        <end position="455"/>
    </location>
</feature>
<dbReference type="FunFam" id="3.80.10.10:FF:000082">
    <property type="entry name" value="Leucine-rich repeat-containing 24"/>
    <property type="match status" value="1"/>
</dbReference>
<feature type="compositionally biased region" description="Basic and acidic residues" evidence="12">
    <location>
        <begin position="710"/>
        <end position="720"/>
    </location>
</feature>
<keyword evidence="11" id="KW-0393">Immunoglobulin domain</keyword>
<dbReference type="PROSITE" id="PS50835">
    <property type="entry name" value="IG_LIKE"/>
    <property type="match status" value="1"/>
</dbReference>
<dbReference type="SMART" id="SM00082">
    <property type="entry name" value="LRRCT"/>
    <property type="match status" value="1"/>
</dbReference>
<accession>T1HBI4</accession>
<dbReference type="eggNOG" id="KOG0619">
    <property type="taxonomic scope" value="Eukaryota"/>
</dbReference>
<dbReference type="InterPro" id="IPR013098">
    <property type="entry name" value="Ig_I-set"/>
</dbReference>
<dbReference type="STRING" id="13249.T1HBI4"/>
<keyword evidence="4" id="KW-0732">Signal</keyword>
<keyword evidence="2" id="KW-0433">Leucine-rich repeat</keyword>
<protein>
    <submittedName>
        <fullName evidence="14">Ig-like domain-containing protein</fullName>
    </submittedName>
</protein>
<keyword evidence="15" id="KW-1185">Reference proteome</keyword>
<evidence type="ECO:0000256" key="1">
    <source>
        <dbReference type="ARBA" id="ARBA00004167"/>
    </source>
</evidence>
<keyword evidence="5" id="KW-0677">Repeat</keyword>
<dbReference type="EnsemblMetazoa" id="RPRC001396-RA">
    <property type="protein sequence ID" value="RPRC001396-PA"/>
    <property type="gene ID" value="RPRC001396"/>
</dbReference>
<keyword evidence="7 13" id="KW-1133">Transmembrane helix</keyword>
<evidence type="ECO:0000256" key="9">
    <source>
        <dbReference type="ARBA" id="ARBA00023157"/>
    </source>
</evidence>
<dbReference type="Pfam" id="PF07679">
    <property type="entry name" value="I-set"/>
    <property type="match status" value="1"/>
</dbReference>
<dbReference type="Proteomes" id="UP000015103">
    <property type="component" value="Unassembled WGS sequence"/>
</dbReference>
<dbReference type="SMART" id="SM00408">
    <property type="entry name" value="IGc2"/>
    <property type="match status" value="1"/>
</dbReference>
<dbReference type="InterPro" id="IPR003591">
    <property type="entry name" value="Leu-rich_rpt_typical-subtyp"/>
</dbReference>
<evidence type="ECO:0000256" key="13">
    <source>
        <dbReference type="SAM" id="Phobius"/>
    </source>
</evidence>
<dbReference type="SMART" id="SM00409">
    <property type="entry name" value="IG"/>
    <property type="match status" value="1"/>
</dbReference>
<dbReference type="InterPro" id="IPR032675">
    <property type="entry name" value="LRR_dom_sf"/>
</dbReference>
<evidence type="ECO:0000313" key="14">
    <source>
        <dbReference type="EnsemblMetazoa" id="RPRC001396-PA"/>
    </source>
</evidence>
<feature type="region of interest" description="Disordered" evidence="12">
    <location>
        <begin position="710"/>
        <end position="729"/>
    </location>
</feature>
<dbReference type="EMBL" id="ACPB03011054">
    <property type="status" value="NOT_ANNOTATED_CDS"/>
    <property type="molecule type" value="Genomic_DNA"/>
</dbReference>
<dbReference type="InParanoid" id="T1HBI4"/>
<evidence type="ECO:0000256" key="2">
    <source>
        <dbReference type="ARBA" id="ARBA00022614"/>
    </source>
</evidence>
<dbReference type="Pfam" id="PF13855">
    <property type="entry name" value="LRR_8"/>
    <property type="match status" value="1"/>
</dbReference>
<reference evidence="14" key="1">
    <citation type="submission" date="2015-05" db="UniProtKB">
        <authorList>
            <consortium name="EnsemblMetazoa"/>
        </authorList>
    </citation>
    <scope>IDENTIFICATION</scope>
</reference>
<keyword evidence="6" id="KW-0130">Cell adhesion</keyword>
<dbReference type="AlphaFoldDB" id="T1HBI4"/>
<dbReference type="FunCoup" id="T1HBI4">
    <property type="interactions" value="59"/>
</dbReference>
<keyword evidence="8 13" id="KW-0472">Membrane</keyword>
<evidence type="ECO:0000256" key="4">
    <source>
        <dbReference type="ARBA" id="ARBA00022729"/>
    </source>
</evidence>
<dbReference type="InterPro" id="IPR001611">
    <property type="entry name" value="Leu-rich_rpt"/>
</dbReference>
<dbReference type="InterPro" id="IPR013783">
    <property type="entry name" value="Ig-like_fold"/>
</dbReference>
<keyword evidence="10" id="KW-0325">Glycoprotein</keyword>
<dbReference type="EMBL" id="ACPB03011055">
    <property type="status" value="NOT_ANNOTATED_CDS"/>
    <property type="molecule type" value="Genomic_DNA"/>
</dbReference>
<organism evidence="14 15">
    <name type="scientific">Rhodnius prolixus</name>
    <name type="common">Triatomid bug</name>
    <dbReference type="NCBI Taxonomy" id="13249"/>
    <lineage>
        <taxon>Eukaryota</taxon>
        <taxon>Metazoa</taxon>
        <taxon>Ecdysozoa</taxon>
        <taxon>Arthropoda</taxon>
        <taxon>Hexapoda</taxon>
        <taxon>Insecta</taxon>
        <taxon>Pterygota</taxon>
        <taxon>Neoptera</taxon>
        <taxon>Paraneoptera</taxon>
        <taxon>Hemiptera</taxon>
        <taxon>Heteroptera</taxon>
        <taxon>Panheteroptera</taxon>
        <taxon>Cimicomorpha</taxon>
        <taxon>Reduviidae</taxon>
        <taxon>Triatominae</taxon>
        <taxon>Rhodnius</taxon>
    </lineage>
</organism>
<dbReference type="VEuPathDB" id="VectorBase:RPRC001396"/>
<dbReference type="SMART" id="SM00369">
    <property type="entry name" value="LRR_TYP"/>
    <property type="match status" value="5"/>
</dbReference>
<dbReference type="GO" id="GO:0007155">
    <property type="term" value="P:cell adhesion"/>
    <property type="evidence" value="ECO:0007669"/>
    <property type="project" value="UniProtKB-KW"/>
</dbReference>
<dbReference type="HOGENOM" id="CLU_014499_0_0_1"/>
<dbReference type="PANTHER" id="PTHR24366">
    <property type="entry name" value="IG(IMMUNOGLOBULIN) AND LRR(LEUCINE RICH REPEAT) DOMAINS"/>
    <property type="match status" value="1"/>
</dbReference>
<keyword evidence="9" id="KW-1015">Disulfide bond</keyword>
<proteinExistence type="predicted"/>
<dbReference type="GO" id="GO:0016020">
    <property type="term" value="C:membrane"/>
    <property type="evidence" value="ECO:0007669"/>
    <property type="project" value="UniProtKB-SubCell"/>
</dbReference>
<dbReference type="InterPro" id="IPR007110">
    <property type="entry name" value="Ig-like_dom"/>
</dbReference>
<dbReference type="InterPro" id="IPR003598">
    <property type="entry name" value="Ig_sub2"/>
</dbReference>
<dbReference type="SUPFAM" id="SSF52058">
    <property type="entry name" value="L domain-like"/>
    <property type="match status" value="1"/>
</dbReference>
<dbReference type="InterPro" id="IPR000483">
    <property type="entry name" value="Cys-rich_flank_reg_C"/>
</dbReference>
<evidence type="ECO:0000256" key="3">
    <source>
        <dbReference type="ARBA" id="ARBA00022692"/>
    </source>
</evidence>
<evidence type="ECO:0000313" key="15">
    <source>
        <dbReference type="Proteomes" id="UP000015103"/>
    </source>
</evidence>
<dbReference type="InterPro" id="IPR003599">
    <property type="entry name" value="Ig_sub"/>
</dbReference>
<evidence type="ECO:0000256" key="8">
    <source>
        <dbReference type="ARBA" id="ARBA00023136"/>
    </source>
</evidence>
<dbReference type="Gene3D" id="2.60.40.10">
    <property type="entry name" value="Immunoglobulins"/>
    <property type="match status" value="1"/>
</dbReference>
<evidence type="ECO:0000256" key="12">
    <source>
        <dbReference type="SAM" id="MobiDB-lite"/>
    </source>
</evidence>
<dbReference type="GO" id="GO:0071944">
    <property type="term" value="C:cell periphery"/>
    <property type="evidence" value="ECO:0007669"/>
    <property type="project" value="UniProtKB-ARBA"/>
</dbReference>